<protein>
    <submittedName>
        <fullName evidence="4">Signal peptidase</fullName>
    </submittedName>
</protein>
<dbReference type="Proteomes" id="UP001350005">
    <property type="component" value="Unassembled WGS sequence"/>
</dbReference>
<evidence type="ECO:0000256" key="2">
    <source>
        <dbReference type="SAM" id="SignalP"/>
    </source>
</evidence>
<sequence>MKTINKLVLAFFMIIVSLVNAETPPQPDVQPASFAGGGGGGNGTGAPASPIDMYVYILGIVAIAFIFYYTKKYKSVKA</sequence>
<keyword evidence="2" id="KW-0732">Signal</keyword>
<keyword evidence="1" id="KW-1133">Transmembrane helix</keyword>
<feature type="transmembrane region" description="Helical" evidence="1">
    <location>
        <begin position="53"/>
        <end position="70"/>
    </location>
</feature>
<reference evidence="5" key="1">
    <citation type="submission" date="2016-07" db="EMBL/GenBank/DDBJ databases">
        <authorList>
            <person name="Florea S."/>
            <person name="Webb J.S."/>
            <person name="Jaromczyk J."/>
            <person name="Schardl C.L."/>
        </authorList>
    </citation>
    <scope>NUCLEOTIDE SEQUENCE [LARGE SCALE GENOMIC DNA]</scope>
    <source>
        <strain evidence="5">CC-VM-7</strain>
    </source>
</reference>
<evidence type="ECO:0000313" key="4">
    <source>
        <dbReference type="EMBL" id="OCA68310.1"/>
    </source>
</evidence>
<dbReference type="RefSeq" id="WP_065401055.1">
    <property type="nucleotide sequence ID" value="NZ_CP033811.1"/>
</dbReference>
<dbReference type="EMBL" id="MAYG01000032">
    <property type="protein sequence ID" value="OCA68310.1"/>
    <property type="molecule type" value="Genomic_DNA"/>
</dbReference>
<evidence type="ECO:0000313" key="3">
    <source>
        <dbReference type="EMBL" id="MEE6128682.1"/>
    </source>
</evidence>
<dbReference type="AlphaFoldDB" id="A0A1B8Z9R1"/>
<comment type="caution">
    <text evidence="4">The sequence shown here is derived from an EMBL/GenBank/DDBJ whole genome shotgun (WGS) entry which is preliminary data.</text>
</comment>
<evidence type="ECO:0000256" key="1">
    <source>
        <dbReference type="SAM" id="Phobius"/>
    </source>
</evidence>
<accession>A0A1B8Z9R1</accession>
<keyword evidence="6" id="KW-1185">Reference proteome</keyword>
<evidence type="ECO:0000313" key="6">
    <source>
        <dbReference type="Proteomes" id="UP001350005"/>
    </source>
</evidence>
<dbReference type="KEGG" id="carh:EGY05_00685"/>
<dbReference type="OrthoDB" id="1274917at2"/>
<proteinExistence type="predicted"/>
<organism evidence="4 5">
    <name type="scientific">Chryseobacterium arthrosphaerae</name>
    <dbReference type="NCBI Taxonomy" id="651561"/>
    <lineage>
        <taxon>Bacteria</taxon>
        <taxon>Pseudomonadati</taxon>
        <taxon>Bacteroidota</taxon>
        <taxon>Flavobacteriia</taxon>
        <taxon>Flavobacteriales</taxon>
        <taxon>Weeksellaceae</taxon>
        <taxon>Chryseobacterium group</taxon>
        <taxon>Chryseobacterium</taxon>
    </lineage>
</organism>
<reference evidence="4" key="2">
    <citation type="submission" date="2016-07" db="EMBL/GenBank/DDBJ databases">
        <authorList>
            <person name="Jeong J.-J."/>
            <person name="Kim D.W."/>
            <person name="Sang M.K."/>
            <person name="Choi I.-G."/>
            <person name="Kim K.D."/>
        </authorList>
    </citation>
    <scope>NUCLEOTIDE SEQUENCE</scope>
    <source>
        <strain evidence="4">CC-VM-7</strain>
    </source>
</reference>
<dbReference type="STRING" id="651561.BBI00_22220"/>
<feature type="chain" id="PRO_5008620255" evidence="2">
    <location>
        <begin position="22"/>
        <end position="78"/>
    </location>
</feature>
<reference evidence="3 6" key="3">
    <citation type="submission" date="2024-01" db="EMBL/GenBank/DDBJ databases">
        <title>Whole genome of Chryseobacterium arthrosphaerae NNCa 2741.</title>
        <authorList>
            <person name="Boriskina E.V."/>
            <person name="Gordinskaya N.A."/>
            <person name="Kropotov V.S."/>
            <person name="Alekseeva A.E."/>
            <person name="Makhova M.A."/>
            <person name="Kryazhev D.V."/>
            <person name="Shkurkina I.S."/>
        </authorList>
    </citation>
    <scope>NUCLEOTIDE SEQUENCE [LARGE SCALE GENOMIC DNA]</scope>
    <source>
        <strain evidence="3 6">NNCa 2741</strain>
    </source>
</reference>
<evidence type="ECO:0000313" key="5">
    <source>
        <dbReference type="Proteomes" id="UP000093432"/>
    </source>
</evidence>
<feature type="signal peptide" evidence="2">
    <location>
        <begin position="1"/>
        <end position="21"/>
    </location>
</feature>
<keyword evidence="1" id="KW-0812">Transmembrane</keyword>
<keyword evidence="1" id="KW-0472">Membrane</keyword>
<gene>
    <name evidence="4" type="ORF">BBI00_22220</name>
    <name evidence="3" type="ORF">V2E39_14895</name>
</gene>
<dbReference type="EMBL" id="JAZGJU010000031">
    <property type="protein sequence ID" value="MEE6128682.1"/>
    <property type="molecule type" value="Genomic_DNA"/>
</dbReference>
<dbReference type="Proteomes" id="UP000093432">
    <property type="component" value="Unassembled WGS sequence"/>
</dbReference>
<name>A0A1B8Z9R1_9FLAO</name>